<keyword evidence="9" id="KW-0175">Coiled coil</keyword>
<feature type="compositionally biased region" description="Low complexity" evidence="10">
    <location>
        <begin position="1925"/>
        <end position="1940"/>
    </location>
</feature>
<dbReference type="GO" id="GO:0016604">
    <property type="term" value="C:nuclear body"/>
    <property type="evidence" value="ECO:0007669"/>
    <property type="project" value="TreeGrafter"/>
</dbReference>
<dbReference type="InterPro" id="IPR036875">
    <property type="entry name" value="Znf_CCHC_sf"/>
</dbReference>
<feature type="compositionally biased region" description="Basic and acidic residues" evidence="10">
    <location>
        <begin position="2129"/>
        <end position="2154"/>
    </location>
</feature>
<feature type="region of interest" description="Disordered" evidence="10">
    <location>
        <begin position="954"/>
        <end position="973"/>
    </location>
</feature>
<dbReference type="GO" id="GO:0004386">
    <property type="term" value="F:helicase activity"/>
    <property type="evidence" value="ECO:0007669"/>
    <property type="project" value="UniProtKB-KW"/>
</dbReference>
<reference evidence="12 13" key="1">
    <citation type="submission" date="2015-01" db="EMBL/GenBank/DDBJ databases">
        <title>The Genome Sequence of Exophiala oligosperma CBS72588.</title>
        <authorList>
            <consortium name="The Broad Institute Genomics Platform"/>
            <person name="Cuomo C."/>
            <person name="de Hoog S."/>
            <person name="Gorbushina A."/>
            <person name="Stielow B."/>
            <person name="Teixiera M."/>
            <person name="Abouelleil A."/>
            <person name="Chapman S.B."/>
            <person name="Priest M."/>
            <person name="Young S.K."/>
            <person name="Wortman J."/>
            <person name="Nusbaum C."/>
            <person name="Birren B."/>
        </authorList>
    </citation>
    <scope>NUCLEOTIDE SEQUENCE [LARGE SCALE GENOMIC DNA]</scope>
    <source>
        <strain evidence="12 13">CBS 72588</strain>
    </source>
</reference>
<sequence>MAEFITSLQELQQLPDGLHLLCPRQSEDDFERYEDEHDCEAEGGETLDPEKRARYQEIKIRRKKFISSLQLLAYDGTESEQYQKYIWDTVDAALARCDICIREYYIAKVDFLATLREEYEEEDIKNFFSIINRRDVQRITRGLDSADQTLQSLPGPKKVTSSLTPKDLHALYEALVCEAFLRDEGLLRQHFDSPFKTIQSRKPLKMREILPAAIRFLFDTNQVRLAWASSIWRRLDRVVKDIEFDWAIKDFLQERVQQAIEPGDTTRLWSALKLIVSKLDRRMITYKLFDLQPNLCTTALNHLARRSSAVPFIVQTLEDILDKAPDAFWQAMGSISSQTIVEQVFASPNFNKHLLESVKPPPELEGKCPAPVDPRADNHVLSWISAFMESLKPANRPAAAQTIVAQLFERINDRDLVVSARLICFEKAVSVLLKTVISFTANQNDQKNVERLVLSDTLNLVGYRLDELLSPKDPALAEAVKKSLRDDILILVKNAVALECQCLKTDFESISTKINLRHGSSSYTPEIWTAIIDNLSDNDAPLSSAALLGTMALPGLEQFRIREGSADVQEKKSFNSIFDKITGMLGKLLEKISEFSPDHLDYLFRAQDTSMSLIAALFSPDQSTYQAAIELIKNISGESGRKEALAHLIGAFLGTTIYGICWTFRRIANYKTFASVPRMLKTGMEILDILCNLTDGQLRRAKISSRDASAIQSYWSYQWIALRVVYSQTEKWSLELHNKELMIEVCRDAMQYAEALFDQYDLFSSVITRAKPDKAKEIHRLLLDSDDPSVGSPLSTLDAMSKWLRLRDEYLAETLVTLITNMLYRLKGHDALNAESDGLAYIQEVATKQSIKTILTSSQKAILVRALENYWGRQIGKPVIKKQATLDIKGWSESAAVGRSDASTPESRYADEFGDDDIADEDLVEIASKTLDTQTTRITSKDKNQIKTLLTRQQPVKPKAMKPSTVDTTAKKAQDAKAFIENRKREEAARKLRDKEAALKLRGKIGVGKQTMGQGSGLSGIGVVGKDHTVGSSGIMVSSDSESDPDSDEELFGKLPITQGTTVRNQAGVRKPLSTGPVRKVKQVRSQRDIRARLAPDLTELHRTILSWDFFADTDLPPNSQKNDYTLVTDTFRNPQDYQSTFEPLLILEGWQSFRAAREDGTFKPFEVKVANSLIVDQFIEINSRVSMAEGKDLGISTSDVVLLSRSKQPERDPSEPHCLARVKEITRKRGEVQIVYRVSASGNPLRPYLNDQALVYGAQILSLTPLEREYGALMALQYYDLCEEIIRAKPSPILDYTEQDLEPLVKTYNVNLAQAKAIKSALDNDAFTLIQGPPGSGKTKTICGLVGAMLTGSIRKPDASGQRLNTATGRPVGAPASTKKVLVCAPSNAAVDELVMRLKKGVTLRDGTHEKLSVVRLGRTDAINTNVKDVTLEELVNAKLGTAAPKNPQDDIHSVMMKHKAISEELNTLRNRINDQRGRGQPVPSSEEQLMDALKREKNGLSSKIDDMRERQNTASRDMDLNRKRIQQEILDSAHVLCATLSGSGHEIFQGLNIEFETVIIDEAAQSIELSALIPLKYGCSKCILVGDPKQLPPTVLSRAAAKFQYEQSLFARMENNHRKDVHLLDTQYRMHPEISLFPSKTFYDSRLKDGAGMAKLRHRPWHNSEVFAPYRFFDVQGMSQAATKGHSLINVAELNVAMQLYDRLLNDVPKYNFSGKIGIITPYKGQLKELRLRFKQRYGEDITSKVDFNTTDAFQGRESEIIIFSCVRASTKGIGFLNDIRRMNVGLTRAMCSLWVLGNSQALTQGEFWKALITDAKGRNLYTQGDITSLLRRPVLTGAMMEADVEMMDVDEPASVVKLQPDNNQNSIMDLDQAKVETARPVVSRQNSTIGKSSPTASSPALVRRPDPGSGLSSAQPTPLPSRPSSSLSRDSAMSTSSKPDARRPQPSRTESHGETIKPNMKSASKIPSTKARPEACPDSRLARSDQTRSGAHGPSGGGNGLNDLANCAICGSYDHYSFNCDNEEARSAALGNCHRCHRPGHNYGSCTAPRCITCGEVGHASVDCTAPIRHRLTSVQQVEVQKQEVRFGAARDKARERRAERQLGEHGAKIPTVKSTLPAANGPALDAKRKRDESTDSSDRGKVKRRDKDGGKVLANGPQKDPPPKAPSRPPPTGPSAGRGFARPPPTGPAGGAPRPGMGPGGRPLLMNNGQPMVRKKKANANDMFVKKK</sequence>
<dbReference type="GO" id="GO:0005694">
    <property type="term" value="C:chromosome"/>
    <property type="evidence" value="ECO:0007669"/>
    <property type="project" value="UniProtKB-ARBA"/>
</dbReference>
<dbReference type="CDD" id="cd18808">
    <property type="entry name" value="SF1_C_Upf1"/>
    <property type="match status" value="1"/>
</dbReference>
<accession>A0A0D2DGM3</accession>
<comment type="subcellular location">
    <subcellularLocation>
        <location evidence="1">Nucleus</location>
    </subcellularLocation>
</comment>
<dbReference type="FunFam" id="3.40.50.300:FF:001152">
    <property type="entry name" value="tRNA-splicing endonuclease, putative"/>
    <property type="match status" value="1"/>
</dbReference>
<dbReference type="GO" id="GO:0001147">
    <property type="term" value="F:transcription termination site sequence-specific DNA binding"/>
    <property type="evidence" value="ECO:0007669"/>
    <property type="project" value="TreeGrafter"/>
</dbReference>
<feature type="compositionally biased region" description="Pro residues" evidence="10">
    <location>
        <begin position="2163"/>
        <end position="2177"/>
    </location>
</feature>
<gene>
    <name evidence="12" type="ORF">PV06_05739</name>
</gene>
<evidence type="ECO:0000259" key="11">
    <source>
        <dbReference type="PROSITE" id="PS50158"/>
    </source>
</evidence>
<dbReference type="SUPFAM" id="SSF52540">
    <property type="entry name" value="P-loop containing nucleoside triphosphate hydrolases"/>
    <property type="match status" value="1"/>
</dbReference>
<dbReference type="InterPro" id="IPR041677">
    <property type="entry name" value="DNA2/NAM7_AAA_11"/>
</dbReference>
<evidence type="ECO:0000256" key="10">
    <source>
        <dbReference type="SAM" id="MobiDB-lite"/>
    </source>
</evidence>
<dbReference type="HOGENOM" id="CLU_000459_2_0_1"/>
<dbReference type="InterPro" id="IPR024481">
    <property type="entry name" value="Helicase_Sen1_N"/>
</dbReference>
<dbReference type="CDD" id="cd18042">
    <property type="entry name" value="DEXXQc_SETX"/>
    <property type="match status" value="1"/>
</dbReference>
<evidence type="ECO:0000256" key="6">
    <source>
        <dbReference type="ARBA" id="ARBA00022840"/>
    </source>
</evidence>
<dbReference type="InterPro" id="IPR045055">
    <property type="entry name" value="DNA2/NAM7-like"/>
</dbReference>
<dbReference type="VEuPathDB" id="FungiDB:PV06_05739"/>
<evidence type="ECO:0000313" key="13">
    <source>
        <dbReference type="Proteomes" id="UP000053342"/>
    </source>
</evidence>
<feature type="compositionally biased region" description="Basic and acidic residues" evidence="10">
    <location>
        <begin position="1974"/>
        <end position="1989"/>
    </location>
</feature>
<keyword evidence="3" id="KW-0547">Nucleotide-binding</keyword>
<dbReference type="SMART" id="SM00343">
    <property type="entry name" value="ZnF_C2HC"/>
    <property type="match status" value="3"/>
</dbReference>
<dbReference type="EMBL" id="KN847336">
    <property type="protein sequence ID" value="KIW42158.1"/>
    <property type="molecule type" value="Genomic_DNA"/>
</dbReference>
<dbReference type="InterPro" id="IPR056474">
    <property type="entry name" value="SEN1_barrel"/>
</dbReference>
<dbReference type="InterPro" id="IPR041679">
    <property type="entry name" value="DNA2/NAM7-like_C"/>
</dbReference>
<dbReference type="Proteomes" id="UP000053342">
    <property type="component" value="Unassembled WGS sequence"/>
</dbReference>
<evidence type="ECO:0000256" key="9">
    <source>
        <dbReference type="SAM" id="Coils"/>
    </source>
</evidence>
<dbReference type="GeneID" id="27357813"/>
<comment type="similarity">
    <text evidence="2">Belongs to the DNA2/NAM7 helicase family.</text>
</comment>
<keyword evidence="6" id="KW-0067">ATP-binding</keyword>
<protein>
    <recommendedName>
        <fullName evidence="11">CCHC-type domain-containing protein</fullName>
    </recommendedName>
</protein>
<evidence type="ECO:0000256" key="2">
    <source>
        <dbReference type="ARBA" id="ARBA00007913"/>
    </source>
</evidence>
<organism evidence="12 13">
    <name type="scientific">Exophiala oligosperma</name>
    <dbReference type="NCBI Taxonomy" id="215243"/>
    <lineage>
        <taxon>Eukaryota</taxon>
        <taxon>Fungi</taxon>
        <taxon>Dikarya</taxon>
        <taxon>Ascomycota</taxon>
        <taxon>Pezizomycotina</taxon>
        <taxon>Eurotiomycetes</taxon>
        <taxon>Chaetothyriomycetidae</taxon>
        <taxon>Chaetothyriales</taxon>
        <taxon>Herpotrichiellaceae</taxon>
        <taxon>Exophiala</taxon>
    </lineage>
</organism>
<dbReference type="Pfam" id="PF13086">
    <property type="entry name" value="AAA_11"/>
    <property type="match status" value="1"/>
</dbReference>
<evidence type="ECO:0000256" key="8">
    <source>
        <dbReference type="PROSITE-ProRule" id="PRU00047"/>
    </source>
</evidence>
<proteinExistence type="inferred from homology"/>
<dbReference type="SUPFAM" id="SSF57756">
    <property type="entry name" value="Retrovirus zinc finger-like domains"/>
    <property type="match status" value="1"/>
</dbReference>
<dbReference type="GO" id="GO:0006369">
    <property type="term" value="P:termination of RNA polymerase II transcription"/>
    <property type="evidence" value="ECO:0007669"/>
    <property type="project" value="TreeGrafter"/>
</dbReference>
<feature type="compositionally biased region" description="Polar residues" evidence="10">
    <location>
        <begin position="1886"/>
        <end position="1901"/>
    </location>
</feature>
<dbReference type="PANTHER" id="PTHR10887:SF495">
    <property type="entry name" value="HELICASE SENATAXIN ISOFORM X1-RELATED"/>
    <property type="match status" value="1"/>
</dbReference>
<evidence type="ECO:0000256" key="7">
    <source>
        <dbReference type="ARBA" id="ARBA00023242"/>
    </source>
</evidence>
<dbReference type="Gene3D" id="3.40.50.300">
    <property type="entry name" value="P-loop containing nucleotide triphosphate hydrolases"/>
    <property type="match status" value="2"/>
</dbReference>
<feature type="region of interest" description="Disordered" evidence="10">
    <location>
        <begin position="1880"/>
        <end position="2001"/>
    </location>
</feature>
<keyword evidence="13" id="KW-1185">Reference proteome</keyword>
<keyword evidence="5" id="KW-0347">Helicase</keyword>
<dbReference type="InterPro" id="IPR001878">
    <property type="entry name" value="Znf_CCHC"/>
</dbReference>
<dbReference type="GO" id="GO:0016787">
    <property type="term" value="F:hydrolase activity"/>
    <property type="evidence" value="ECO:0007669"/>
    <property type="project" value="UniProtKB-KW"/>
</dbReference>
<dbReference type="Pfam" id="PF12726">
    <property type="entry name" value="SEN1_N"/>
    <property type="match status" value="1"/>
</dbReference>
<dbReference type="InterPro" id="IPR047187">
    <property type="entry name" value="SF1_C_Upf1"/>
</dbReference>
<dbReference type="GO" id="GO:0008270">
    <property type="term" value="F:zinc ion binding"/>
    <property type="evidence" value="ECO:0007669"/>
    <property type="project" value="UniProtKB-KW"/>
</dbReference>
<evidence type="ECO:0000256" key="1">
    <source>
        <dbReference type="ARBA" id="ARBA00004123"/>
    </source>
</evidence>
<dbReference type="STRING" id="215243.A0A0D2DGM3"/>
<keyword evidence="7" id="KW-0539">Nucleus</keyword>
<evidence type="ECO:0000313" key="12">
    <source>
        <dbReference type="EMBL" id="KIW42158.1"/>
    </source>
</evidence>
<dbReference type="PANTHER" id="PTHR10887">
    <property type="entry name" value="DNA2/NAM7 HELICASE FAMILY"/>
    <property type="match status" value="1"/>
</dbReference>
<evidence type="ECO:0000256" key="3">
    <source>
        <dbReference type="ARBA" id="ARBA00022741"/>
    </source>
</evidence>
<dbReference type="InterPro" id="IPR016024">
    <property type="entry name" value="ARM-type_fold"/>
</dbReference>
<dbReference type="GO" id="GO:0005524">
    <property type="term" value="F:ATP binding"/>
    <property type="evidence" value="ECO:0007669"/>
    <property type="project" value="UniProtKB-KW"/>
</dbReference>
<evidence type="ECO:0000256" key="5">
    <source>
        <dbReference type="ARBA" id="ARBA00022806"/>
    </source>
</evidence>
<dbReference type="SUPFAM" id="SSF48371">
    <property type="entry name" value="ARM repeat"/>
    <property type="match status" value="1"/>
</dbReference>
<feature type="domain" description="CCHC-type" evidence="11">
    <location>
        <begin position="2053"/>
        <end position="2067"/>
    </location>
</feature>
<dbReference type="PROSITE" id="PS50158">
    <property type="entry name" value="ZF_CCHC"/>
    <property type="match status" value="1"/>
</dbReference>
<dbReference type="Pfam" id="PF23576">
    <property type="entry name" value="SEN1_barrel"/>
    <property type="match status" value="1"/>
</dbReference>
<dbReference type="InterPro" id="IPR027417">
    <property type="entry name" value="P-loop_NTPase"/>
</dbReference>
<dbReference type="OrthoDB" id="6513042at2759"/>
<feature type="compositionally biased region" description="Basic and acidic residues" evidence="10">
    <location>
        <begin position="2090"/>
        <end position="2111"/>
    </location>
</feature>
<keyword evidence="8" id="KW-0479">Metal-binding</keyword>
<dbReference type="RefSeq" id="XP_016262374.1">
    <property type="nucleotide sequence ID" value="XM_016406770.1"/>
</dbReference>
<keyword evidence="4" id="KW-0378">Hydrolase</keyword>
<feature type="coiled-coil region" evidence="9">
    <location>
        <begin position="1460"/>
        <end position="1512"/>
    </location>
</feature>
<feature type="region of interest" description="Disordered" evidence="10">
    <location>
        <begin position="2090"/>
        <end position="2232"/>
    </location>
</feature>
<dbReference type="Pfam" id="PF13087">
    <property type="entry name" value="AAA_12"/>
    <property type="match status" value="1"/>
</dbReference>
<dbReference type="FunFam" id="3.40.50.300:FF:000326">
    <property type="entry name" value="P-loop containing nucleoside triphosphate hydrolase"/>
    <property type="match status" value="1"/>
</dbReference>
<feature type="compositionally biased region" description="Basic and acidic residues" evidence="10">
    <location>
        <begin position="1942"/>
        <end position="1958"/>
    </location>
</feature>
<keyword evidence="8" id="KW-0862">Zinc</keyword>
<evidence type="ECO:0000256" key="4">
    <source>
        <dbReference type="ARBA" id="ARBA00022801"/>
    </source>
</evidence>
<name>A0A0D2DGM3_9EURO</name>
<keyword evidence="8" id="KW-0863">Zinc-finger</keyword>